<dbReference type="InterPro" id="IPR024709">
    <property type="entry name" value="FucosylTrfase_pln"/>
</dbReference>
<evidence type="ECO:0000313" key="8">
    <source>
        <dbReference type="EMBL" id="GAA0142707.1"/>
    </source>
</evidence>
<dbReference type="EMBL" id="BAABME010015737">
    <property type="protein sequence ID" value="GAA0142707.1"/>
    <property type="molecule type" value="Genomic_DNA"/>
</dbReference>
<reference evidence="8 9" key="1">
    <citation type="submission" date="2024-01" db="EMBL/GenBank/DDBJ databases">
        <title>The complete chloroplast genome sequence of Lithospermum erythrorhizon: insights into the phylogenetic relationship among Boraginaceae species and the maternal lineages of purple gromwells.</title>
        <authorList>
            <person name="Okada T."/>
            <person name="Watanabe K."/>
        </authorList>
    </citation>
    <scope>NUCLEOTIDE SEQUENCE [LARGE SCALE GENOMIC DNA]</scope>
</reference>
<keyword evidence="2" id="KW-0328">Glycosyltransferase</keyword>
<protein>
    <recommendedName>
        <fullName evidence="6">O-fucosyltransferase family protein</fullName>
    </recommendedName>
</protein>
<dbReference type="PANTHER" id="PTHR31288:SF5">
    <property type="entry name" value="PROTEIN MANNAN SYNTHESIS-RELATED 1"/>
    <property type="match status" value="1"/>
</dbReference>
<evidence type="ECO:0000256" key="7">
    <source>
        <dbReference type="SAM" id="Phobius"/>
    </source>
</evidence>
<dbReference type="InterPro" id="IPR019378">
    <property type="entry name" value="GDP-Fuc_O-FucTrfase"/>
</dbReference>
<evidence type="ECO:0000256" key="4">
    <source>
        <dbReference type="ARBA" id="ARBA00023253"/>
    </source>
</evidence>
<evidence type="ECO:0000256" key="2">
    <source>
        <dbReference type="ARBA" id="ARBA00022676"/>
    </source>
</evidence>
<evidence type="ECO:0000256" key="3">
    <source>
        <dbReference type="ARBA" id="ARBA00022679"/>
    </source>
</evidence>
<keyword evidence="4" id="KW-0294">Fucose metabolism</keyword>
<keyword evidence="7" id="KW-1133">Transmembrane helix</keyword>
<comment type="caution">
    <text evidence="8">The sequence shown here is derived from an EMBL/GenBank/DDBJ whole genome shotgun (WGS) entry which is preliminary data.</text>
</comment>
<name>A0AAV3NY88_LITER</name>
<dbReference type="PANTHER" id="PTHR31288">
    <property type="entry name" value="O-FUCOSYLTRANSFERASE FAMILY PROTEIN"/>
    <property type="match status" value="1"/>
</dbReference>
<keyword evidence="5" id="KW-0119">Carbohydrate metabolism</keyword>
<feature type="transmembrane region" description="Helical" evidence="7">
    <location>
        <begin position="6"/>
        <end position="25"/>
    </location>
</feature>
<keyword evidence="9" id="KW-1185">Reference proteome</keyword>
<keyword evidence="3" id="KW-0808">Transferase</keyword>
<keyword evidence="7" id="KW-0472">Membrane</keyword>
<dbReference type="Gene3D" id="3.40.50.11350">
    <property type="match status" value="1"/>
</dbReference>
<accession>A0AAV3NY88</accession>
<gene>
    <name evidence="8" type="ORF">LIER_35620</name>
</gene>
<dbReference type="Pfam" id="PF10250">
    <property type="entry name" value="O-FucT"/>
    <property type="match status" value="1"/>
</dbReference>
<evidence type="ECO:0000256" key="1">
    <source>
        <dbReference type="ARBA" id="ARBA00007737"/>
    </source>
</evidence>
<sequence>MAVDARQILAAVLTVTVFVMLGNMIKRDHFDSILVTIHETSYVESASEQSVVSSSRDGNDLWRDDVSSLKQCWDKPVLEESDQSEGFVTFSLTNGPEYHASQIADAVVVARYLRATLVLPDIRGTQPGDRINFKDVYDIEKLEQSLDGVVRVARSLPAKISSRNLAVVKVPSQVIEDYLAENVEPVFRSKGNIRLVTYFPSVNMKRTETKNNLDSVACLAMFGSLELKSEVYEVVDSMVERLKTFSRKSNGQFIAVDLRVDMLEKKGCQGNGASKSKSCYSPQGIALFLRKIGFGKDTTVYLTQSRWDDSLDSLKDFFPKTYTKESIMPADKKAKFLNSQASEYEKVIDFYICSQSDVFVPAISGLFYANVAGKRIASGKTQILVPAYIPDSSVSSADFLSHYVTKKNHFAYSCYC</sequence>
<dbReference type="Proteomes" id="UP001454036">
    <property type="component" value="Unassembled WGS sequence"/>
</dbReference>
<dbReference type="GO" id="GO:0006004">
    <property type="term" value="P:fucose metabolic process"/>
    <property type="evidence" value="ECO:0007669"/>
    <property type="project" value="UniProtKB-KW"/>
</dbReference>
<proteinExistence type="inferred from homology"/>
<dbReference type="PIRSF" id="PIRSF009360">
    <property type="entry name" value="UCP009360"/>
    <property type="match status" value="1"/>
</dbReference>
<evidence type="ECO:0000256" key="5">
    <source>
        <dbReference type="ARBA" id="ARBA00023277"/>
    </source>
</evidence>
<comment type="similarity">
    <text evidence="1">Belongs to the glycosyltransferase GT106 family.</text>
</comment>
<evidence type="ECO:0000256" key="6">
    <source>
        <dbReference type="ARBA" id="ARBA00030350"/>
    </source>
</evidence>
<dbReference type="AlphaFoldDB" id="A0AAV3NY88"/>
<organism evidence="8 9">
    <name type="scientific">Lithospermum erythrorhizon</name>
    <name type="common">Purple gromwell</name>
    <name type="synonym">Lithospermum officinale var. erythrorhizon</name>
    <dbReference type="NCBI Taxonomy" id="34254"/>
    <lineage>
        <taxon>Eukaryota</taxon>
        <taxon>Viridiplantae</taxon>
        <taxon>Streptophyta</taxon>
        <taxon>Embryophyta</taxon>
        <taxon>Tracheophyta</taxon>
        <taxon>Spermatophyta</taxon>
        <taxon>Magnoliopsida</taxon>
        <taxon>eudicotyledons</taxon>
        <taxon>Gunneridae</taxon>
        <taxon>Pentapetalae</taxon>
        <taxon>asterids</taxon>
        <taxon>lamiids</taxon>
        <taxon>Boraginales</taxon>
        <taxon>Boraginaceae</taxon>
        <taxon>Boraginoideae</taxon>
        <taxon>Lithospermeae</taxon>
        <taxon>Lithospermum</taxon>
    </lineage>
</organism>
<dbReference type="GO" id="GO:0016757">
    <property type="term" value="F:glycosyltransferase activity"/>
    <property type="evidence" value="ECO:0007669"/>
    <property type="project" value="UniProtKB-KW"/>
</dbReference>
<evidence type="ECO:0000313" key="9">
    <source>
        <dbReference type="Proteomes" id="UP001454036"/>
    </source>
</evidence>
<keyword evidence="7" id="KW-0812">Transmembrane</keyword>